<feature type="site" description="Transition state stabilizer" evidence="9">
    <location>
        <position position="234"/>
    </location>
</feature>
<comment type="pathway">
    <text evidence="9">Metabolic intermediate biosynthesis; acetyl-CoA biosynthesis; acetyl-CoA from acetate: step 1/2.</text>
</comment>
<keyword evidence="4 9" id="KW-0479">Metal-binding</keyword>
<evidence type="ECO:0000256" key="7">
    <source>
        <dbReference type="ARBA" id="ARBA00022840"/>
    </source>
</evidence>
<dbReference type="AlphaFoldDB" id="A0A1N7J7J5"/>
<sequence>MEGSVLVVNCGSSSLKLALYNSAEETTPVIEANAERLGTEQASLSVSGQIELQTSGSMDHNAALTAFIKAAESQLKGLRGIGHRVVHGGESFIESCTLDQHTIAELRKVSGLAPLHNPMNLMGIELCGELLPGVPNVAVFDTAFHQTIPESTYLYGVPYAWYEEYGVRRYGFHGTSYRFVAAETARRLQQSPEDLNLIIAHLGNGCSACAIRQGKSVDTTMGLTPLEGLVMGTRSGDIDPGLIEFMSETTKQPLDDLMNTLNRESGLLGMSGGLSNDMRTLLEAESEGDEAAQRAIDAFCFRTARHLAALSTNFTHTDAVVFTGGIGEHAANIRQRILACWKNIPYRLNSDFNQSNGNETGRISEQGTPLVMVVPTDEERMIAQDTYRLTSDHD</sequence>
<dbReference type="EC" id="2.7.2.1" evidence="9"/>
<evidence type="ECO:0000256" key="4">
    <source>
        <dbReference type="ARBA" id="ARBA00022723"/>
    </source>
</evidence>
<keyword evidence="5 9" id="KW-0547">Nucleotide-binding</keyword>
<protein>
    <recommendedName>
        <fullName evidence="9">Acetate kinase</fullName>
        <ecNumber evidence="9">2.7.2.1</ecNumber>
    </recommendedName>
    <alternativeName>
        <fullName evidence="9">Acetokinase</fullName>
    </alternativeName>
</protein>
<evidence type="ECO:0000256" key="8">
    <source>
        <dbReference type="ARBA" id="ARBA00022842"/>
    </source>
</evidence>
<accession>A0A1N7J7J5</accession>
<keyword evidence="8 9" id="KW-0460">Magnesium</keyword>
<dbReference type="GO" id="GO:0008776">
    <property type="term" value="F:acetate kinase activity"/>
    <property type="evidence" value="ECO:0007669"/>
    <property type="project" value="UniProtKB-UniRule"/>
</dbReference>
<evidence type="ECO:0000256" key="5">
    <source>
        <dbReference type="ARBA" id="ARBA00022741"/>
    </source>
</evidence>
<comment type="subcellular location">
    <subcellularLocation>
        <location evidence="9">Cytoplasm</location>
    </subcellularLocation>
</comment>
<dbReference type="InterPro" id="IPR043129">
    <property type="entry name" value="ATPase_NBD"/>
</dbReference>
<gene>
    <name evidence="9" type="primary">ackA</name>
    <name evidence="11" type="ORF">SAMN05421686_101443</name>
</gene>
<dbReference type="InterPro" id="IPR000890">
    <property type="entry name" value="Aliphatic_acid_kin_short-chain"/>
</dbReference>
<feature type="site" description="Transition state stabilizer" evidence="9">
    <location>
        <position position="173"/>
    </location>
</feature>
<dbReference type="SUPFAM" id="SSF53067">
    <property type="entry name" value="Actin-like ATPase domain"/>
    <property type="match status" value="2"/>
</dbReference>
<feature type="binding site" evidence="9">
    <location>
        <begin position="325"/>
        <end position="329"/>
    </location>
    <ligand>
        <name>ATP</name>
        <dbReference type="ChEBI" id="CHEBI:30616"/>
    </ligand>
</feature>
<dbReference type="RefSeq" id="WP_076514041.1">
    <property type="nucleotide sequence ID" value="NZ_FTOH01000001.1"/>
</dbReference>
<dbReference type="UniPathway" id="UPA00340">
    <property type="reaction ID" value="UER00458"/>
</dbReference>
<dbReference type="PANTHER" id="PTHR21060:SF21">
    <property type="entry name" value="ACETATE KINASE"/>
    <property type="match status" value="1"/>
</dbReference>
<feature type="binding site" evidence="9">
    <location>
        <position position="378"/>
    </location>
    <ligand>
        <name>Mg(2+)</name>
        <dbReference type="ChEBI" id="CHEBI:18420"/>
    </ligand>
</feature>
<dbReference type="Gene3D" id="3.30.420.40">
    <property type="match status" value="2"/>
</dbReference>
<dbReference type="GO" id="GO:0005524">
    <property type="term" value="F:ATP binding"/>
    <property type="evidence" value="ECO:0007669"/>
    <property type="project" value="UniProtKB-KW"/>
</dbReference>
<comment type="similarity">
    <text evidence="1 9 10">Belongs to the acetokinase family.</text>
</comment>
<comment type="catalytic activity">
    <reaction evidence="9">
        <text>acetate + ATP = acetyl phosphate + ADP</text>
        <dbReference type="Rhea" id="RHEA:11352"/>
        <dbReference type="ChEBI" id="CHEBI:22191"/>
        <dbReference type="ChEBI" id="CHEBI:30089"/>
        <dbReference type="ChEBI" id="CHEBI:30616"/>
        <dbReference type="ChEBI" id="CHEBI:456216"/>
        <dbReference type="EC" id="2.7.2.1"/>
    </reaction>
</comment>
<dbReference type="EMBL" id="FTOH01000001">
    <property type="protein sequence ID" value="SIS45292.1"/>
    <property type="molecule type" value="Genomic_DNA"/>
</dbReference>
<name>A0A1N7J7J5_9GAMM</name>
<evidence type="ECO:0000313" key="12">
    <source>
        <dbReference type="Proteomes" id="UP000185639"/>
    </source>
</evidence>
<keyword evidence="3 9" id="KW-0808">Transferase</keyword>
<dbReference type="PANTHER" id="PTHR21060">
    <property type="entry name" value="ACETATE KINASE"/>
    <property type="match status" value="1"/>
</dbReference>
<dbReference type="PRINTS" id="PR00471">
    <property type="entry name" value="ACETATEKNASE"/>
</dbReference>
<keyword evidence="2 9" id="KW-0963">Cytoplasm</keyword>
<evidence type="ECO:0000256" key="10">
    <source>
        <dbReference type="RuleBase" id="RU003835"/>
    </source>
</evidence>
<dbReference type="InterPro" id="IPR023865">
    <property type="entry name" value="Aliphatic_acid_kinase_CS"/>
</dbReference>
<evidence type="ECO:0000256" key="6">
    <source>
        <dbReference type="ARBA" id="ARBA00022777"/>
    </source>
</evidence>
<comment type="function">
    <text evidence="9">Catalyzes the formation of acetyl phosphate from acetate and ATP. Can also catalyze the reverse reaction.</text>
</comment>
<keyword evidence="7 9" id="KW-0067">ATP-binding</keyword>
<dbReference type="GO" id="GO:0000287">
    <property type="term" value="F:magnesium ion binding"/>
    <property type="evidence" value="ECO:0007669"/>
    <property type="project" value="UniProtKB-UniRule"/>
</dbReference>
<comment type="cofactor">
    <cofactor evidence="9">
        <name>Mg(2+)</name>
        <dbReference type="ChEBI" id="CHEBI:18420"/>
    </cofactor>
    <cofactor evidence="9">
        <name>Mn(2+)</name>
        <dbReference type="ChEBI" id="CHEBI:29035"/>
    </cofactor>
    <text evidence="9">Mg(2+). Can also accept Mn(2+).</text>
</comment>
<dbReference type="Proteomes" id="UP000185639">
    <property type="component" value="Unassembled WGS sequence"/>
</dbReference>
<dbReference type="OrthoDB" id="9802453at2"/>
<dbReference type="CDD" id="cd24010">
    <property type="entry name" value="ASKHA_NBD_AcK_PK"/>
    <property type="match status" value="1"/>
</dbReference>
<dbReference type="PROSITE" id="PS01075">
    <property type="entry name" value="ACETATE_KINASE_1"/>
    <property type="match status" value="1"/>
</dbReference>
<feature type="binding site" evidence="9">
    <location>
        <position position="16"/>
    </location>
    <ligand>
        <name>ATP</name>
        <dbReference type="ChEBI" id="CHEBI:30616"/>
    </ligand>
</feature>
<feature type="binding site" evidence="9">
    <location>
        <begin position="201"/>
        <end position="205"/>
    </location>
    <ligand>
        <name>ATP</name>
        <dbReference type="ChEBI" id="CHEBI:30616"/>
    </ligand>
</feature>
<keyword evidence="6 9" id="KW-0418">Kinase</keyword>
<dbReference type="GO" id="GO:0006083">
    <property type="term" value="P:acetate metabolic process"/>
    <property type="evidence" value="ECO:0007669"/>
    <property type="project" value="TreeGrafter"/>
</dbReference>
<reference evidence="12" key="1">
    <citation type="submission" date="2017-01" db="EMBL/GenBank/DDBJ databases">
        <authorList>
            <person name="Varghese N."/>
            <person name="Submissions S."/>
        </authorList>
    </citation>
    <scope>NUCLEOTIDE SEQUENCE [LARGE SCALE GENOMIC DNA]</scope>
    <source>
        <strain evidence="12">DSM 24913</strain>
    </source>
</reference>
<keyword evidence="12" id="KW-1185">Reference proteome</keyword>
<feature type="binding site" evidence="9">
    <location>
        <position position="84"/>
    </location>
    <ligand>
        <name>substrate</name>
    </ligand>
</feature>
<comment type="subunit">
    <text evidence="9">Homodimer.</text>
</comment>
<feature type="binding site" evidence="9">
    <location>
        <begin position="277"/>
        <end position="279"/>
    </location>
    <ligand>
        <name>ATP</name>
        <dbReference type="ChEBI" id="CHEBI:30616"/>
    </ligand>
</feature>
<dbReference type="STRING" id="484498.SAMN05421686_101443"/>
<dbReference type="GO" id="GO:0006085">
    <property type="term" value="P:acetyl-CoA biosynthetic process"/>
    <property type="evidence" value="ECO:0007669"/>
    <property type="project" value="UniProtKB-UniRule"/>
</dbReference>
<dbReference type="HAMAP" id="MF_00020">
    <property type="entry name" value="Acetate_kinase"/>
    <property type="match status" value="1"/>
</dbReference>
<dbReference type="PROSITE" id="PS01076">
    <property type="entry name" value="ACETATE_KINASE_2"/>
    <property type="match status" value="1"/>
</dbReference>
<evidence type="ECO:0000256" key="3">
    <source>
        <dbReference type="ARBA" id="ARBA00022679"/>
    </source>
</evidence>
<dbReference type="Pfam" id="PF00871">
    <property type="entry name" value="Acetate_kinase"/>
    <property type="match status" value="1"/>
</dbReference>
<dbReference type="GO" id="GO:0005829">
    <property type="term" value="C:cytosol"/>
    <property type="evidence" value="ECO:0007669"/>
    <property type="project" value="TreeGrafter"/>
</dbReference>
<proteinExistence type="inferred from homology"/>
<evidence type="ECO:0000256" key="2">
    <source>
        <dbReference type="ARBA" id="ARBA00022490"/>
    </source>
</evidence>
<feature type="binding site" evidence="9">
    <location>
        <position position="9"/>
    </location>
    <ligand>
        <name>Mg(2+)</name>
        <dbReference type="ChEBI" id="CHEBI:18420"/>
    </ligand>
</feature>
<dbReference type="NCBIfam" id="TIGR00016">
    <property type="entry name" value="ackA"/>
    <property type="match status" value="1"/>
</dbReference>
<organism evidence="11 12">
    <name type="scientific">Thalassolituus maritimus</name>
    <dbReference type="NCBI Taxonomy" id="484498"/>
    <lineage>
        <taxon>Bacteria</taxon>
        <taxon>Pseudomonadati</taxon>
        <taxon>Pseudomonadota</taxon>
        <taxon>Gammaproteobacteria</taxon>
        <taxon>Oceanospirillales</taxon>
        <taxon>Oceanospirillaceae</taxon>
        <taxon>Thalassolituus</taxon>
    </lineage>
</organism>
<feature type="active site" description="Proton donor/acceptor" evidence="9">
    <location>
        <position position="141"/>
    </location>
</feature>
<evidence type="ECO:0000256" key="9">
    <source>
        <dbReference type="HAMAP-Rule" id="MF_00020"/>
    </source>
</evidence>
<dbReference type="InterPro" id="IPR004372">
    <property type="entry name" value="Ac/propionate_kinase"/>
</dbReference>
<evidence type="ECO:0000313" key="11">
    <source>
        <dbReference type="EMBL" id="SIS45292.1"/>
    </source>
</evidence>
<evidence type="ECO:0000256" key="1">
    <source>
        <dbReference type="ARBA" id="ARBA00008748"/>
    </source>
</evidence>
<dbReference type="PIRSF" id="PIRSF000722">
    <property type="entry name" value="Acetate_prop_kin"/>
    <property type="match status" value="1"/>
</dbReference>